<dbReference type="Pfam" id="PF09425">
    <property type="entry name" value="Jas_motif"/>
    <property type="match status" value="1"/>
</dbReference>
<evidence type="ECO:0000313" key="6">
    <source>
        <dbReference type="Proteomes" id="UP000231279"/>
    </source>
</evidence>
<dbReference type="GO" id="GO:0031347">
    <property type="term" value="P:regulation of defense response"/>
    <property type="evidence" value="ECO:0007669"/>
    <property type="project" value="UniProtKB-UniRule"/>
</dbReference>
<comment type="caution">
    <text evidence="5">The sequence shown here is derived from an EMBL/GenBank/DDBJ whole genome shotgun (WGS) entry which is preliminary data.</text>
</comment>
<dbReference type="GO" id="GO:0005634">
    <property type="term" value="C:nucleus"/>
    <property type="evidence" value="ECO:0007669"/>
    <property type="project" value="UniProtKB-SubCell"/>
</dbReference>
<evidence type="ECO:0000256" key="3">
    <source>
        <dbReference type="SAM" id="MobiDB-lite"/>
    </source>
</evidence>
<dbReference type="PANTHER" id="PTHR33077">
    <property type="entry name" value="PROTEIN TIFY 4A-RELATED-RELATED"/>
    <property type="match status" value="1"/>
</dbReference>
<reference evidence="6" key="1">
    <citation type="journal article" date="2018" name="Gigascience">
        <title>Genome assembly of the Pink Ipe (Handroanthus impetiginosus, Bignoniaceae), a highly valued, ecologically keystone Neotropical timber forest tree.</title>
        <authorList>
            <person name="Silva-Junior O.B."/>
            <person name="Grattapaglia D."/>
            <person name="Novaes E."/>
            <person name="Collevatti R.G."/>
        </authorList>
    </citation>
    <scope>NUCLEOTIDE SEQUENCE [LARGE SCALE GENOMIC DNA]</scope>
    <source>
        <strain evidence="6">cv. UFG-1</strain>
    </source>
</reference>
<feature type="compositionally biased region" description="Polar residues" evidence="3">
    <location>
        <begin position="82"/>
        <end position="92"/>
    </location>
</feature>
<dbReference type="Pfam" id="PF06200">
    <property type="entry name" value="tify"/>
    <property type="match status" value="1"/>
</dbReference>
<comment type="subcellular location">
    <subcellularLocation>
        <location evidence="2">Nucleus</location>
    </subcellularLocation>
</comment>
<dbReference type="GO" id="GO:0009611">
    <property type="term" value="P:response to wounding"/>
    <property type="evidence" value="ECO:0007669"/>
    <property type="project" value="UniProtKB-UniRule"/>
</dbReference>
<dbReference type="STRING" id="429701.A0A2G9GT63"/>
<dbReference type="SMART" id="SM00979">
    <property type="entry name" value="TIFY"/>
    <property type="match status" value="1"/>
</dbReference>
<dbReference type="InterPro" id="IPR018467">
    <property type="entry name" value="CCT_CS"/>
</dbReference>
<dbReference type="GO" id="GO:2000022">
    <property type="term" value="P:regulation of jasmonic acid mediated signaling pathway"/>
    <property type="evidence" value="ECO:0007669"/>
    <property type="project" value="UniProtKB-UniRule"/>
</dbReference>
<keyword evidence="6" id="KW-1185">Reference proteome</keyword>
<dbReference type="EMBL" id="NKXS01003821">
    <property type="protein sequence ID" value="PIN08422.1"/>
    <property type="molecule type" value="Genomic_DNA"/>
</dbReference>
<dbReference type="PANTHER" id="PTHR33077:SF140">
    <property type="entry name" value="PROTEIN TIFY 10B"/>
    <property type="match status" value="1"/>
</dbReference>
<evidence type="ECO:0000256" key="2">
    <source>
        <dbReference type="RuleBase" id="RU369065"/>
    </source>
</evidence>
<proteinExistence type="inferred from homology"/>
<evidence type="ECO:0000259" key="4">
    <source>
        <dbReference type="PROSITE" id="PS51320"/>
    </source>
</evidence>
<accession>A0A2G9GT63</accession>
<sequence length="223" mass="24090">MGSSEIVDSGKFSGGRSTFSQTCSLLSQYLKEKGSFGDLTLGLTQSLEPKGAPTETMNLLPMIEKSGSRHPLAAGRDEAQTKSELSGTKSQPETAQMTIFYAGQVIVFNDFPADKAREIMMFASKSNATQNHPNAAFAPPHTAQSPAESTTTSIQNIVPTFGIQDRPRHSAQMRKNSLARFLEKRKDRVTANAPYPAIKPAAAAPKTANGEPWLGLARQLHQN</sequence>
<feature type="domain" description="Tify" evidence="4">
    <location>
        <begin position="90"/>
        <end position="125"/>
    </location>
</feature>
<protein>
    <recommendedName>
        <fullName evidence="2">Protein TIFY</fullName>
    </recommendedName>
    <alternativeName>
        <fullName evidence="2">Jasmonate ZIM domain-containing protein</fullName>
    </alternativeName>
</protein>
<dbReference type="AlphaFoldDB" id="A0A2G9GT63"/>
<dbReference type="InterPro" id="IPR010399">
    <property type="entry name" value="Tify_dom"/>
</dbReference>
<feature type="region of interest" description="Disordered" evidence="3">
    <location>
        <begin position="68"/>
        <end position="92"/>
    </location>
</feature>
<evidence type="ECO:0000256" key="1">
    <source>
        <dbReference type="ARBA" id="ARBA00008614"/>
    </source>
</evidence>
<dbReference type="Proteomes" id="UP000231279">
    <property type="component" value="Unassembled WGS sequence"/>
</dbReference>
<organism evidence="5 6">
    <name type="scientific">Handroanthus impetiginosus</name>
    <dbReference type="NCBI Taxonomy" id="429701"/>
    <lineage>
        <taxon>Eukaryota</taxon>
        <taxon>Viridiplantae</taxon>
        <taxon>Streptophyta</taxon>
        <taxon>Embryophyta</taxon>
        <taxon>Tracheophyta</taxon>
        <taxon>Spermatophyta</taxon>
        <taxon>Magnoliopsida</taxon>
        <taxon>eudicotyledons</taxon>
        <taxon>Gunneridae</taxon>
        <taxon>Pentapetalae</taxon>
        <taxon>asterids</taxon>
        <taxon>lamiids</taxon>
        <taxon>Lamiales</taxon>
        <taxon>Bignoniaceae</taxon>
        <taxon>Crescentiina</taxon>
        <taxon>Tabebuia alliance</taxon>
        <taxon>Handroanthus</taxon>
    </lineage>
</organism>
<comment type="function">
    <text evidence="2">Repressor of jasmonate responses.</text>
</comment>
<keyword evidence="2" id="KW-0539">Nucleus</keyword>
<gene>
    <name evidence="5" type="ORF">CDL12_19004</name>
</gene>
<comment type="domain">
    <text evidence="2">The jas domain is required for interaction with COI1.</text>
</comment>
<comment type="similarity">
    <text evidence="1 2">Belongs to the TIFY/JAZ family.</text>
</comment>
<dbReference type="OrthoDB" id="1937734at2759"/>
<dbReference type="InterPro" id="IPR040390">
    <property type="entry name" value="TIFY/JAZ"/>
</dbReference>
<name>A0A2G9GT63_9LAMI</name>
<evidence type="ECO:0000313" key="5">
    <source>
        <dbReference type="EMBL" id="PIN08422.1"/>
    </source>
</evidence>
<keyword evidence="2" id="KW-1184">Jasmonic acid signaling pathway</keyword>
<dbReference type="PROSITE" id="PS51320">
    <property type="entry name" value="TIFY"/>
    <property type="match status" value="1"/>
</dbReference>